<organism evidence="3 4">
    <name type="scientific">Pholiota conissans</name>
    <dbReference type="NCBI Taxonomy" id="109636"/>
    <lineage>
        <taxon>Eukaryota</taxon>
        <taxon>Fungi</taxon>
        <taxon>Dikarya</taxon>
        <taxon>Basidiomycota</taxon>
        <taxon>Agaricomycotina</taxon>
        <taxon>Agaricomycetes</taxon>
        <taxon>Agaricomycetidae</taxon>
        <taxon>Agaricales</taxon>
        <taxon>Agaricineae</taxon>
        <taxon>Strophariaceae</taxon>
        <taxon>Pholiota</taxon>
    </lineage>
</organism>
<comment type="caution">
    <text evidence="3">The sequence shown here is derived from an EMBL/GenBank/DDBJ whole genome shotgun (WGS) entry which is preliminary data.</text>
</comment>
<dbReference type="OrthoDB" id="2682806at2759"/>
<reference evidence="3" key="1">
    <citation type="submission" date="2020-11" db="EMBL/GenBank/DDBJ databases">
        <authorList>
            <consortium name="DOE Joint Genome Institute"/>
            <person name="Ahrendt S."/>
            <person name="Riley R."/>
            <person name="Andreopoulos W."/>
            <person name="Labutti K."/>
            <person name="Pangilinan J."/>
            <person name="Ruiz-Duenas F.J."/>
            <person name="Barrasa J.M."/>
            <person name="Sanchez-Garcia M."/>
            <person name="Camarero S."/>
            <person name="Miyauchi S."/>
            <person name="Serrano A."/>
            <person name="Linde D."/>
            <person name="Babiker R."/>
            <person name="Drula E."/>
            <person name="Ayuso-Fernandez I."/>
            <person name="Pacheco R."/>
            <person name="Padilla G."/>
            <person name="Ferreira P."/>
            <person name="Barriuso J."/>
            <person name="Kellner H."/>
            <person name="Castanera R."/>
            <person name="Alfaro M."/>
            <person name="Ramirez L."/>
            <person name="Pisabarro A.G."/>
            <person name="Kuo A."/>
            <person name="Tritt A."/>
            <person name="Lipzen A."/>
            <person name="He G."/>
            <person name="Yan M."/>
            <person name="Ng V."/>
            <person name="Cullen D."/>
            <person name="Martin F."/>
            <person name="Rosso M.-N."/>
            <person name="Henrissat B."/>
            <person name="Hibbett D."/>
            <person name="Martinez A.T."/>
            <person name="Grigoriev I.V."/>
        </authorList>
    </citation>
    <scope>NUCLEOTIDE SEQUENCE</scope>
    <source>
        <strain evidence="3">CIRM-BRFM 674</strain>
    </source>
</reference>
<protein>
    <recommendedName>
        <fullName evidence="2">CxC2-like cysteine cluster KDZ transposase-associated domain-containing protein</fullName>
    </recommendedName>
</protein>
<feature type="domain" description="CxC2-like cysteine cluster KDZ transposase-associated" evidence="2">
    <location>
        <begin position="160"/>
        <end position="265"/>
    </location>
</feature>
<evidence type="ECO:0000313" key="4">
    <source>
        <dbReference type="Proteomes" id="UP000807469"/>
    </source>
</evidence>
<dbReference type="InterPro" id="IPR040521">
    <property type="entry name" value="KDZ"/>
</dbReference>
<evidence type="ECO:0000259" key="2">
    <source>
        <dbReference type="Pfam" id="PF18803"/>
    </source>
</evidence>
<name>A0A9P5YNY2_9AGAR</name>
<dbReference type="InterPro" id="IPR041457">
    <property type="entry name" value="CxC2_KDZ-assoc"/>
</dbReference>
<dbReference type="EMBL" id="MU155585">
    <property type="protein sequence ID" value="KAF9472049.1"/>
    <property type="molecule type" value="Genomic_DNA"/>
</dbReference>
<feature type="region of interest" description="Disordered" evidence="1">
    <location>
        <begin position="975"/>
        <end position="1004"/>
    </location>
</feature>
<evidence type="ECO:0000313" key="3">
    <source>
        <dbReference type="EMBL" id="KAF9472049.1"/>
    </source>
</evidence>
<gene>
    <name evidence="3" type="ORF">BDN70DRAFT_819206</name>
</gene>
<feature type="region of interest" description="Disordered" evidence="1">
    <location>
        <begin position="818"/>
        <end position="867"/>
    </location>
</feature>
<accession>A0A9P5YNY2</accession>
<dbReference type="Pfam" id="PF18758">
    <property type="entry name" value="KDZ"/>
    <property type="match status" value="1"/>
</dbReference>
<dbReference type="Proteomes" id="UP000807469">
    <property type="component" value="Unassembled WGS sequence"/>
</dbReference>
<keyword evidence="4" id="KW-1185">Reference proteome</keyword>
<sequence length="1004" mass="113389">MFTRPVKRLKTTHYHDRVSLEDDIEVVHSRSSGLGVRNLAIETPRSPQKGRTTWAVGSTWAPEDDEDLALDENGQLFDQEMQAEVFESAASRVEDLRKKRTRSKASVSARIACQKNKNPSVQQSTAAWIVFFPISLAKPAALPFHNVEKWTGGAFEKVSLKSLGLEIHLNHASMRCPAPIACHQDFRVIHTNGIHDVAFSYCGCHRTIPRHLQLLRRGLYPASQITTQICATFQLLRLLHILSLTSKASAYDFYRALEKLTDNVGGRDSRSRYRPLLRMGLQWRHLKMLKRGGRGHDQAGVGATKDGELAIKCPSCPHPGINLPDDWAEAPQEQRFLYSLLICLDANFRLKNQLVSNYSTDPGLGTGWAYMVRREPYERYVLSQVDANDLSTCVGFLALVQALTRFSRGMRYTGVGGAFCGRGEMILPNGVGNLQKGERYANMDYIFASAARLLDAVAITVSYDIACQWFKNLHKRMKSWPSDLRIAPEIETRPLIPKFHEPAHHEKDHEQFSFNLAIGAGQSDGEVPERVWAGHNGLGGSTKTHGPGSRQDILDDHFGFWNWQKYANMGKFLILFVEAHRGFTEFLPPSMVAEWEEMCTVWDADKYPKAVPNPFSIGGKRISEANVKEQLAKEEQERAERSPPLHSTGPSAWLVMAALAKNIKNWESLRSIYIPGLLQYLADSGIGGTAHWDADPNAEEVDLFLPSKIPSSRREKACVDGLPEMEARLRTAQCFDALASLRRTLRLKTRMVHFKNRNVRGQKLSTRSRALIDRVHQRALASVSKYRAAREALLAISGPGDWEISLKVLVNEDVRSYADPQQRRDKPGRRGIWEDGMEPTSMEVDEDTQAIPSMTSRSRRDGTGRTRQTTSWIWRTGSVEGSEGDDDVLRSEWARSRARVHRCKEEVLLLLEEMRRVIQFLDWRGKWWDARRQSRTGVAADLQEGLEAYALGQAAVQRQLSIRFQATWKTPLNLVDDDESNVDDEDAIDGYDDEDDESDNDEGD</sequence>
<dbReference type="AlphaFoldDB" id="A0A9P5YNY2"/>
<evidence type="ECO:0000256" key="1">
    <source>
        <dbReference type="SAM" id="MobiDB-lite"/>
    </source>
</evidence>
<proteinExistence type="predicted"/>
<dbReference type="Pfam" id="PF18803">
    <property type="entry name" value="CxC2"/>
    <property type="match status" value="1"/>
</dbReference>
<feature type="non-terminal residue" evidence="3">
    <location>
        <position position="1004"/>
    </location>
</feature>